<protein>
    <recommendedName>
        <fullName evidence="5">DUF3313 domain-containing protein</fullName>
    </recommendedName>
</protein>
<dbReference type="EMBL" id="FXYE01000001">
    <property type="protein sequence ID" value="SMX30880.1"/>
    <property type="molecule type" value="Genomic_DNA"/>
</dbReference>
<evidence type="ECO:0000313" key="3">
    <source>
        <dbReference type="EMBL" id="SMX30880.1"/>
    </source>
</evidence>
<evidence type="ECO:0008006" key="5">
    <source>
        <dbReference type="Google" id="ProtNLM"/>
    </source>
</evidence>
<proteinExistence type="predicted"/>
<feature type="compositionally biased region" description="Polar residues" evidence="1">
    <location>
        <begin position="200"/>
        <end position="209"/>
    </location>
</feature>
<reference evidence="4" key="1">
    <citation type="submission" date="2017-05" db="EMBL/GenBank/DDBJ databases">
        <authorList>
            <person name="Rodrigo-Torres L."/>
            <person name="Arahal R. D."/>
            <person name="Lucena T."/>
        </authorList>
    </citation>
    <scope>NUCLEOTIDE SEQUENCE [LARGE SCALE GENOMIC DNA]</scope>
    <source>
        <strain evidence="4">CECT 8621</strain>
    </source>
</reference>
<name>A0A238JJN3_9RHOB</name>
<feature type="signal peptide" evidence="2">
    <location>
        <begin position="1"/>
        <end position="20"/>
    </location>
</feature>
<accession>A0A238JJN3</accession>
<evidence type="ECO:0000313" key="4">
    <source>
        <dbReference type="Proteomes" id="UP000202922"/>
    </source>
</evidence>
<gene>
    <name evidence="3" type="ORF">COL8621_00165</name>
</gene>
<feature type="chain" id="PRO_5012150200" description="DUF3313 domain-containing protein" evidence="2">
    <location>
        <begin position="21"/>
        <end position="209"/>
    </location>
</feature>
<evidence type="ECO:0000256" key="1">
    <source>
        <dbReference type="SAM" id="MobiDB-lite"/>
    </source>
</evidence>
<dbReference type="AlphaFoldDB" id="A0A238JJN3"/>
<feature type="region of interest" description="Disordered" evidence="1">
    <location>
        <begin position="188"/>
        <end position="209"/>
    </location>
</feature>
<keyword evidence="4" id="KW-1185">Reference proteome</keyword>
<dbReference type="RefSeq" id="WP_235823672.1">
    <property type="nucleotide sequence ID" value="NZ_FXYE01000001.1"/>
</dbReference>
<dbReference type="PROSITE" id="PS51257">
    <property type="entry name" value="PROKAR_LIPOPROTEIN"/>
    <property type="match status" value="1"/>
</dbReference>
<keyword evidence="2" id="KW-0732">Signal</keyword>
<dbReference type="Proteomes" id="UP000202922">
    <property type="component" value="Unassembled WGS sequence"/>
</dbReference>
<evidence type="ECO:0000256" key="2">
    <source>
        <dbReference type="SAM" id="SignalP"/>
    </source>
</evidence>
<organism evidence="3 4">
    <name type="scientific">Actibacterium lipolyticum</name>
    <dbReference type="NCBI Taxonomy" id="1524263"/>
    <lineage>
        <taxon>Bacteria</taxon>
        <taxon>Pseudomonadati</taxon>
        <taxon>Pseudomonadota</taxon>
        <taxon>Alphaproteobacteria</taxon>
        <taxon>Rhodobacterales</taxon>
        <taxon>Roseobacteraceae</taxon>
        <taxon>Actibacterium</taxon>
    </lineage>
</organism>
<sequence>MKPFLKLARLVVCIAGIAIVAGCTTSQDIPETPEPLGDFALGFNIVVAKNAQLIPPSRKAEPEEWEASIKSAIDQRFGRYEGDKLYHLGVSVDGFALAVPGIPVVLSPKSALVVTVNIWDDAAQAKLNEKPKQLTVLESLSGDTVLGSGLTQSREKQMKNLSFNTARLIERWLVENRAEWFGELEAPETSDAEAALEGTSVAQLPETSN</sequence>